<accession>A0A1G7M388</accession>
<dbReference type="Pfam" id="PF12697">
    <property type="entry name" value="Abhydrolase_6"/>
    <property type="match status" value="1"/>
</dbReference>
<dbReference type="SUPFAM" id="SSF53474">
    <property type="entry name" value="alpha/beta-Hydrolases"/>
    <property type="match status" value="1"/>
</dbReference>
<sequence>MPAGSTGEFVDGVRLLRSAPAAEGTPLLLIHGGGTDDAAISWFHAFAEFGGERPVVAPDLPGFGRTALSPVGGPAALADVVAGLGLGRAVVVGVSMGGDVALHLALRHPESVAGLVLVAPGGLVPMLRNPVVQLAAWLASRLPDAVLVPLARLAGRFARQAVRGMVADPSTLPPEVVDEFVREARRPGLGYARYNQATLGPRRMRNDLSAQVSAITAPTLLLHGTADPMVDIDGSRRAAAAMPHARLVEVEGCGHWVQLERPEVFAREVRALLAELA</sequence>
<dbReference type="InterPro" id="IPR050266">
    <property type="entry name" value="AB_hydrolase_sf"/>
</dbReference>
<dbReference type="InterPro" id="IPR000639">
    <property type="entry name" value="Epox_hydrolase-like"/>
</dbReference>
<gene>
    <name evidence="3" type="ORF">SAMN05216377_105251</name>
</gene>
<protein>
    <submittedName>
        <fullName evidence="3">Pimeloyl-ACP methyl ester carboxylesterase</fullName>
    </submittedName>
</protein>
<evidence type="ECO:0000256" key="1">
    <source>
        <dbReference type="ARBA" id="ARBA00022801"/>
    </source>
</evidence>
<dbReference type="PRINTS" id="PR00111">
    <property type="entry name" value="ABHYDROLASE"/>
</dbReference>
<dbReference type="GO" id="GO:0016020">
    <property type="term" value="C:membrane"/>
    <property type="evidence" value="ECO:0007669"/>
    <property type="project" value="TreeGrafter"/>
</dbReference>
<proteinExistence type="predicted"/>
<dbReference type="GO" id="GO:0016787">
    <property type="term" value="F:hydrolase activity"/>
    <property type="evidence" value="ECO:0007669"/>
    <property type="project" value="UniProtKB-KW"/>
</dbReference>
<dbReference type="Proteomes" id="UP000198967">
    <property type="component" value="Unassembled WGS sequence"/>
</dbReference>
<dbReference type="STRING" id="366584.SAMN05216377_105251"/>
<dbReference type="PANTHER" id="PTHR43798">
    <property type="entry name" value="MONOACYLGLYCEROL LIPASE"/>
    <property type="match status" value="1"/>
</dbReference>
<dbReference type="InterPro" id="IPR000073">
    <property type="entry name" value="AB_hydrolase_1"/>
</dbReference>
<keyword evidence="4" id="KW-1185">Reference proteome</keyword>
<name>A0A1G7M388_PSEOR</name>
<reference evidence="3 4" key="1">
    <citation type="submission" date="2016-10" db="EMBL/GenBank/DDBJ databases">
        <authorList>
            <person name="de Groot N.N."/>
        </authorList>
    </citation>
    <scope>NUCLEOTIDE SEQUENCE [LARGE SCALE GENOMIC DNA]</scope>
    <source>
        <strain evidence="3 4">CGMCC 4.3143</strain>
    </source>
</reference>
<organism evidence="3 4">
    <name type="scientific">Pseudonocardia oroxyli</name>
    <dbReference type="NCBI Taxonomy" id="366584"/>
    <lineage>
        <taxon>Bacteria</taxon>
        <taxon>Bacillati</taxon>
        <taxon>Actinomycetota</taxon>
        <taxon>Actinomycetes</taxon>
        <taxon>Pseudonocardiales</taxon>
        <taxon>Pseudonocardiaceae</taxon>
        <taxon>Pseudonocardia</taxon>
    </lineage>
</organism>
<evidence type="ECO:0000313" key="4">
    <source>
        <dbReference type="Proteomes" id="UP000198967"/>
    </source>
</evidence>
<evidence type="ECO:0000259" key="2">
    <source>
        <dbReference type="Pfam" id="PF12697"/>
    </source>
</evidence>
<dbReference type="PANTHER" id="PTHR43798:SF31">
    <property type="entry name" value="AB HYDROLASE SUPERFAMILY PROTEIN YCLE"/>
    <property type="match status" value="1"/>
</dbReference>
<keyword evidence="1" id="KW-0378">Hydrolase</keyword>
<dbReference type="OrthoDB" id="4481859at2"/>
<dbReference type="RefSeq" id="WP_093081374.1">
    <property type="nucleotide sequence ID" value="NZ_FNBE01000005.1"/>
</dbReference>
<dbReference type="AlphaFoldDB" id="A0A1G7M388"/>
<dbReference type="Gene3D" id="3.40.50.1820">
    <property type="entry name" value="alpha/beta hydrolase"/>
    <property type="match status" value="1"/>
</dbReference>
<dbReference type="EMBL" id="FNBE01000005">
    <property type="protein sequence ID" value="SDF56262.1"/>
    <property type="molecule type" value="Genomic_DNA"/>
</dbReference>
<evidence type="ECO:0000313" key="3">
    <source>
        <dbReference type="EMBL" id="SDF56262.1"/>
    </source>
</evidence>
<dbReference type="InterPro" id="IPR029058">
    <property type="entry name" value="AB_hydrolase_fold"/>
</dbReference>
<dbReference type="PRINTS" id="PR00412">
    <property type="entry name" value="EPOXHYDRLASE"/>
</dbReference>
<feature type="domain" description="AB hydrolase-1" evidence="2">
    <location>
        <begin position="27"/>
        <end position="267"/>
    </location>
</feature>